<evidence type="ECO:0000313" key="3">
    <source>
        <dbReference type="Proteomes" id="UP000271974"/>
    </source>
</evidence>
<sequence length="316" mass="35947">MIEAAGEDAEAGMALEFSSIERFMEAFTYDGEDESDESENKSEYLSEKYLDSMISQLLQDNGNIENEDWDQLITNMTKDEQNLDAEAGVEIDNMLYQNPIAKPIVLQEDAREDDYEINILSTQIPLDRATNGIDYAGLSETFQPLVNVTGVEHAHSRSVQNKQVPDSSGPSENAMKYIMNKSVYDGVKDSERYLEFKKLAITEGKESSVPKQYINRLLTYPIARRDEEEDVHKPLNERQAKLINTDLLQQVLNESGLGNLREEPLEDEDTIATFTSTSGSIRPNRVPKERDEEEERPSRALSPQDWKETIQILKPK</sequence>
<feature type="region of interest" description="Disordered" evidence="1">
    <location>
        <begin position="272"/>
        <end position="316"/>
    </location>
</feature>
<proteinExistence type="predicted"/>
<accession>A0A433SZK1</accession>
<evidence type="ECO:0000256" key="1">
    <source>
        <dbReference type="SAM" id="MobiDB-lite"/>
    </source>
</evidence>
<dbReference type="Proteomes" id="UP000271974">
    <property type="component" value="Unassembled WGS sequence"/>
</dbReference>
<feature type="compositionally biased region" description="Polar residues" evidence="1">
    <location>
        <begin position="157"/>
        <end position="171"/>
    </location>
</feature>
<organism evidence="2 3">
    <name type="scientific">Elysia chlorotica</name>
    <name type="common">Eastern emerald elysia</name>
    <name type="synonym">Sea slug</name>
    <dbReference type="NCBI Taxonomy" id="188477"/>
    <lineage>
        <taxon>Eukaryota</taxon>
        <taxon>Metazoa</taxon>
        <taxon>Spiralia</taxon>
        <taxon>Lophotrochozoa</taxon>
        <taxon>Mollusca</taxon>
        <taxon>Gastropoda</taxon>
        <taxon>Heterobranchia</taxon>
        <taxon>Euthyneura</taxon>
        <taxon>Panpulmonata</taxon>
        <taxon>Sacoglossa</taxon>
        <taxon>Placobranchoidea</taxon>
        <taxon>Plakobranchidae</taxon>
        <taxon>Elysia</taxon>
    </lineage>
</organism>
<keyword evidence="3" id="KW-1185">Reference proteome</keyword>
<dbReference type="AlphaFoldDB" id="A0A433SZK1"/>
<name>A0A433SZK1_ELYCH</name>
<feature type="region of interest" description="Disordered" evidence="1">
    <location>
        <begin position="154"/>
        <end position="173"/>
    </location>
</feature>
<evidence type="ECO:0000313" key="2">
    <source>
        <dbReference type="EMBL" id="RUS74734.1"/>
    </source>
</evidence>
<protein>
    <submittedName>
        <fullName evidence="2">Uncharacterized protein</fullName>
    </submittedName>
</protein>
<comment type="caution">
    <text evidence="2">The sequence shown here is derived from an EMBL/GenBank/DDBJ whole genome shotgun (WGS) entry which is preliminary data.</text>
</comment>
<dbReference type="EMBL" id="RQTK01000804">
    <property type="protein sequence ID" value="RUS74734.1"/>
    <property type="molecule type" value="Genomic_DNA"/>
</dbReference>
<reference evidence="2 3" key="1">
    <citation type="submission" date="2019-01" db="EMBL/GenBank/DDBJ databases">
        <title>A draft genome assembly of the solar-powered sea slug Elysia chlorotica.</title>
        <authorList>
            <person name="Cai H."/>
            <person name="Li Q."/>
            <person name="Fang X."/>
            <person name="Li J."/>
            <person name="Curtis N.E."/>
            <person name="Altenburger A."/>
            <person name="Shibata T."/>
            <person name="Feng M."/>
            <person name="Maeda T."/>
            <person name="Schwartz J.A."/>
            <person name="Shigenobu S."/>
            <person name="Lundholm N."/>
            <person name="Nishiyama T."/>
            <person name="Yang H."/>
            <person name="Hasebe M."/>
            <person name="Li S."/>
            <person name="Pierce S.K."/>
            <person name="Wang J."/>
        </authorList>
    </citation>
    <scope>NUCLEOTIDE SEQUENCE [LARGE SCALE GENOMIC DNA]</scope>
    <source>
        <strain evidence="2">EC2010</strain>
        <tissue evidence="2">Whole organism of an adult</tissue>
    </source>
</reference>
<gene>
    <name evidence="2" type="ORF">EGW08_017508</name>
</gene>
<feature type="compositionally biased region" description="Polar residues" evidence="1">
    <location>
        <begin position="272"/>
        <end position="281"/>
    </location>
</feature>